<evidence type="ECO:0000313" key="4">
    <source>
        <dbReference type="Proteomes" id="UP000241394"/>
    </source>
</evidence>
<dbReference type="PANTHER" id="PTHR43358">
    <property type="entry name" value="ALPHA/BETA-HYDROLASE"/>
    <property type="match status" value="1"/>
</dbReference>
<organism evidence="3 4">
    <name type="scientific">Actinidia chinensis var. chinensis</name>
    <name type="common">Chinese soft-hair kiwi</name>
    <dbReference type="NCBI Taxonomy" id="1590841"/>
    <lineage>
        <taxon>Eukaryota</taxon>
        <taxon>Viridiplantae</taxon>
        <taxon>Streptophyta</taxon>
        <taxon>Embryophyta</taxon>
        <taxon>Tracheophyta</taxon>
        <taxon>Spermatophyta</taxon>
        <taxon>Magnoliopsida</taxon>
        <taxon>eudicotyledons</taxon>
        <taxon>Gunneridae</taxon>
        <taxon>Pentapetalae</taxon>
        <taxon>asterids</taxon>
        <taxon>Ericales</taxon>
        <taxon>Actinidiaceae</taxon>
        <taxon>Actinidia</taxon>
    </lineage>
</organism>
<dbReference type="Gramene" id="PSS32841">
    <property type="protein sequence ID" value="PSS32841"/>
    <property type="gene ID" value="CEY00_Acc03138"/>
</dbReference>
<dbReference type="InterPro" id="IPR029058">
    <property type="entry name" value="AB_hydrolase_fold"/>
</dbReference>
<name>A0A2R6RS42_ACTCC</name>
<dbReference type="OrthoDB" id="10249433at2759"/>
<dbReference type="STRING" id="1590841.A0A2R6RS42"/>
<reference evidence="3 4" key="1">
    <citation type="submission" date="2017-07" db="EMBL/GenBank/DDBJ databases">
        <title>An improved, manually edited Actinidia chinensis var. chinensis (kiwifruit) genome highlights the challenges associated with draft genomes and gene prediction in plants.</title>
        <authorList>
            <person name="Pilkington S."/>
            <person name="Crowhurst R."/>
            <person name="Hilario E."/>
            <person name="Nardozza S."/>
            <person name="Fraser L."/>
            <person name="Peng Y."/>
            <person name="Gunaseelan K."/>
            <person name="Simpson R."/>
            <person name="Tahir J."/>
            <person name="Deroles S."/>
            <person name="Templeton K."/>
            <person name="Luo Z."/>
            <person name="Davy M."/>
            <person name="Cheng C."/>
            <person name="Mcneilage M."/>
            <person name="Scaglione D."/>
            <person name="Liu Y."/>
            <person name="Zhang Q."/>
            <person name="Datson P."/>
            <person name="De Silva N."/>
            <person name="Gardiner S."/>
            <person name="Bassett H."/>
            <person name="Chagne D."/>
            <person name="Mccallum J."/>
            <person name="Dzierzon H."/>
            <person name="Deng C."/>
            <person name="Wang Y.-Y."/>
            <person name="Barron N."/>
            <person name="Manako K."/>
            <person name="Bowen J."/>
            <person name="Foster T."/>
            <person name="Erridge Z."/>
            <person name="Tiffin H."/>
            <person name="Waite C."/>
            <person name="Davies K."/>
            <person name="Grierson E."/>
            <person name="Laing W."/>
            <person name="Kirk R."/>
            <person name="Chen X."/>
            <person name="Wood M."/>
            <person name="Montefiori M."/>
            <person name="Brummell D."/>
            <person name="Schwinn K."/>
            <person name="Catanach A."/>
            <person name="Fullerton C."/>
            <person name="Li D."/>
            <person name="Meiyalaghan S."/>
            <person name="Nieuwenhuizen N."/>
            <person name="Read N."/>
            <person name="Prakash R."/>
            <person name="Hunter D."/>
            <person name="Zhang H."/>
            <person name="Mckenzie M."/>
            <person name="Knabel M."/>
            <person name="Harris A."/>
            <person name="Allan A."/>
            <person name="Chen A."/>
            <person name="Janssen B."/>
            <person name="Plunkett B."/>
            <person name="Dwamena C."/>
            <person name="Voogd C."/>
            <person name="Leif D."/>
            <person name="Lafferty D."/>
            <person name="Souleyre E."/>
            <person name="Varkonyi-Gasic E."/>
            <person name="Gambi F."/>
            <person name="Hanley J."/>
            <person name="Yao J.-L."/>
            <person name="Cheung J."/>
            <person name="David K."/>
            <person name="Warren B."/>
            <person name="Marsh K."/>
            <person name="Snowden K."/>
            <person name="Lin-Wang K."/>
            <person name="Brian L."/>
            <person name="Martinez-Sanchez M."/>
            <person name="Wang M."/>
            <person name="Ileperuma N."/>
            <person name="Macnee N."/>
            <person name="Campin R."/>
            <person name="Mcatee P."/>
            <person name="Drummond R."/>
            <person name="Espley R."/>
            <person name="Ireland H."/>
            <person name="Wu R."/>
            <person name="Atkinson R."/>
            <person name="Karunairetnam S."/>
            <person name="Bulley S."/>
            <person name="Chunkath S."/>
            <person name="Hanley Z."/>
            <person name="Storey R."/>
            <person name="Thrimawithana A."/>
            <person name="Thomson S."/>
            <person name="David C."/>
            <person name="Testolin R."/>
        </authorList>
    </citation>
    <scope>NUCLEOTIDE SEQUENCE [LARGE SCALE GENOMIC DNA]</scope>
    <source>
        <strain evidence="4">cv. Red5</strain>
        <tissue evidence="3">Young leaf</tissue>
    </source>
</reference>
<dbReference type="InterPro" id="IPR052920">
    <property type="entry name" value="DNA-binding_regulatory"/>
</dbReference>
<comment type="caution">
    <text evidence="3">The sequence shown here is derived from an EMBL/GenBank/DDBJ whole genome shotgun (WGS) entry which is preliminary data.</text>
</comment>
<evidence type="ECO:0000313" key="3">
    <source>
        <dbReference type="EMBL" id="PSS32841.1"/>
    </source>
</evidence>
<dbReference type="Proteomes" id="UP000241394">
    <property type="component" value="Chromosome LG3"/>
</dbReference>
<dbReference type="AlphaFoldDB" id="A0A2R6RS42"/>
<accession>A0A2R6RS42</accession>
<feature type="region of interest" description="Disordered" evidence="1">
    <location>
        <begin position="446"/>
        <end position="470"/>
    </location>
</feature>
<dbReference type="SUPFAM" id="SSF53474">
    <property type="entry name" value="alpha/beta-Hydrolases"/>
    <property type="match status" value="1"/>
</dbReference>
<feature type="domain" description="Serine aminopeptidase S33" evidence="2">
    <location>
        <begin position="68"/>
        <end position="174"/>
    </location>
</feature>
<gene>
    <name evidence="3" type="ORF">CEY00_Acc03138</name>
</gene>
<dbReference type="EMBL" id="NKQK01000003">
    <property type="protein sequence ID" value="PSS32841.1"/>
    <property type="molecule type" value="Genomic_DNA"/>
</dbReference>
<dbReference type="FunCoup" id="A0A2R6RS42">
    <property type="interactions" value="453"/>
</dbReference>
<dbReference type="Gene3D" id="3.40.50.1820">
    <property type="entry name" value="alpha/beta hydrolase"/>
    <property type="match status" value="1"/>
</dbReference>
<proteinExistence type="predicted"/>
<dbReference type="OMA" id="RLCFQKR"/>
<reference evidence="4" key="2">
    <citation type="journal article" date="2018" name="BMC Genomics">
        <title>A manually annotated Actinidia chinensis var. chinensis (kiwifruit) genome highlights the challenges associated with draft genomes and gene prediction in plants.</title>
        <authorList>
            <person name="Pilkington S.M."/>
            <person name="Crowhurst R."/>
            <person name="Hilario E."/>
            <person name="Nardozza S."/>
            <person name="Fraser L."/>
            <person name="Peng Y."/>
            <person name="Gunaseelan K."/>
            <person name="Simpson R."/>
            <person name="Tahir J."/>
            <person name="Deroles S.C."/>
            <person name="Templeton K."/>
            <person name="Luo Z."/>
            <person name="Davy M."/>
            <person name="Cheng C."/>
            <person name="McNeilage M."/>
            <person name="Scaglione D."/>
            <person name="Liu Y."/>
            <person name="Zhang Q."/>
            <person name="Datson P."/>
            <person name="De Silva N."/>
            <person name="Gardiner S.E."/>
            <person name="Bassett H."/>
            <person name="Chagne D."/>
            <person name="McCallum J."/>
            <person name="Dzierzon H."/>
            <person name="Deng C."/>
            <person name="Wang Y.Y."/>
            <person name="Barron L."/>
            <person name="Manako K."/>
            <person name="Bowen J."/>
            <person name="Foster T.M."/>
            <person name="Erridge Z.A."/>
            <person name="Tiffin H."/>
            <person name="Waite C.N."/>
            <person name="Davies K.M."/>
            <person name="Grierson E.P."/>
            <person name="Laing W.A."/>
            <person name="Kirk R."/>
            <person name="Chen X."/>
            <person name="Wood M."/>
            <person name="Montefiori M."/>
            <person name="Brummell D.A."/>
            <person name="Schwinn K.E."/>
            <person name="Catanach A."/>
            <person name="Fullerton C."/>
            <person name="Li D."/>
            <person name="Meiyalaghan S."/>
            <person name="Nieuwenhuizen N."/>
            <person name="Read N."/>
            <person name="Prakash R."/>
            <person name="Hunter D."/>
            <person name="Zhang H."/>
            <person name="McKenzie M."/>
            <person name="Knabel M."/>
            <person name="Harris A."/>
            <person name="Allan A.C."/>
            <person name="Gleave A."/>
            <person name="Chen A."/>
            <person name="Janssen B.J."/>
            <person name="Plunkett B."/>
            <person name="Ampomah-Dwamena C."/>
            <person name="Voogd C."/>
            <person name="Leif D."/>
            <person name="Lafferty D."/>
            <person name="Souleyre E.J.F."/>
            <person name="Varkonyi-Gasic E."/>
            <person name="Gambi F."/>
            <person name="Hanley J."/>
            <person name="Yao J.L."/>
            <person name="Cheung J."/>
            <person name="David K.M."/>
            <person name="Warren B."/>
            <person name="Marsh K."/>
            <person name="Snowden K.C."/>
            <person name="Lin-Wang K."/>
            <person name="Brian L."/>
            <person name="Martinez-Sanchez M."/>
            <person name="Wang M."/>
            <person name="Ileperuma N."/>
            <person name="Macnee N."/>
            <person name="Campin R."/>
            <person name="McAtee P."/>
            <person name="Drummond R.S.M."/>
            <person name="Espley R.V."/>
            <person name="Ireland H.S."/>
            <person name="Wu R."/>
            <person name="Atkinson R.G."/>
            <person name="Karunairetnam S."/>
            <person name="Bulley S."/>
            <person name="Chunkath S."/>
            <person name="Hanley Z."/>
            <person name="Storey R."/>
            <person name="Thrimawithana A.H."/>
            <person name="Thomson S."/>
            <person name="David C."/>
            <person name="Testolin R."/>
            <person name="Huang H."/>
            <person name="Hellens R.P."/>
            <person name="Schaffer R.J."/>
        </authorList>
    </citation>
    <scope>NUCLEOTIDE SEQUENCE [LARGE SCALE GENOMIC DNA]</scope>
    <source>
        <strain evidence="4">cv. Red5</strain>
    </source>
</reference>
<dbReference type="InterPro" id="IPR022742">
    <property type="entry name" value="Hydrolase_4"/>
</dbReference>
<protein>
    <recommendedName>
        <fullName evidence="2">Serine aminopeptidase S33 domain-containing protein</fullName>
    </recommendedName>
</protein>
<keyword evidence="4" id="KW-1185">Reference proteome</keyword>
<evidence type="ECO:0000256" key="1">
    <source>
        <dbReference type="SAM" id="MobiDB-lite"/>
    </source>
</evidence>
<sequence>MIDQFINFVIRPPRAEYNPDQYLWESDFTLAGRKYQRQDLELRNQRGHTLQCSHYLPSPLPEDTPLPCVIYCHGNSGCRADGNEAAVVLLPSNITVFTLDFSGSGLSDGAYVSLGWHEKDDLKVVVSYLRSNKQISCIGLWGRSMGAVTSLLYGAEDPSIAGMVLDSSFSNLFDLMMELVDVYKIRLPKFTVKVAVQFMRRVIQKKAKFDIMDLNCIQVAPKTFIPALFGHANDDKFIQPHHSDLIFQSYAGDKNIIKFDGDHNSSRPQFYYDSVSIFFYNILNPPQVSSASSNKPEKYYDLGDLKVRAGMDEGLLYEIIAGLQTVDADAASSSSGPPGISTTKSVTELLSDVAQVAGVIDPMVNQANTLDGDDASEMQDKLIGQSEECCSYTSSNRESWGRCSSLGSNDEPPSDCTLAYSNHEMTLEVLATPFRNMQCKQTELAKEEKMKKMTKKASTDSKKPKRDKFEKLEALSQRLRSCILKRVNHRRHRSS</sequence>
<dbReference type="Pfam" id="PF12146">
    <property type="entry name" value="Hydrolase_4"/>
    <property type="match status" value="1"/>
</dbReference>
<evidence type="ECO:0000259" key="2">
    <source>
        <dbReference type="Pfam" id="PF12146"/>
    </source>
</evidence>
<dbReference type="PANTHER" id="PTHR43358:SF1">
    <property type="entry name" value="ALPHA_BETA-HYDROLASES SUPERFAMILY PROTEIN"/>
    <property type="match status" value="1"/>
</dbReference>
<dbReference type="InParanoid" id="A0A2R6RS42"/>